<keyword evidence="1" id="KW-0472">Membrane</keyword>
<gene>
    <name evidence="2" type="ORF">POVWA2_010580</name>
</gene>
<dbReference type="AlphaFoldDB" id="A0A1A8YM71"/>
<keyword evidence="1" id="KW-0812">Transmembrane</keyword>
<reference evidence="3" key="1">
    <citation type="submission" date="2016-05" db="EMBL/GenBank/DDBJ databases">
        <authorList>
            <person name="Naeem Raeece"/>
        </authorList>
    </citation>
    <scope>NUCLEOTIDE SEQUENCE [LARGE SCALE GENOMIC DNA]</scope>
</reference>
<name>A0A1A8YM71_PLAOA</name>
<dbReference type="Proteomes" id="UP000078550">
    <property type="component" value="Unassembled WGS sequence"/>
</dbReference>
<proteinExistence type="predicted"/>
<evidence type="ECO:0000313" key="3">
    <source>
        <dbReference type="Proteomes" id="UP000078550"/>
    </source>
</evidence>
<dbReference type="EMBL" id="FLRE01000041">
    <property type="protein sequence ID" value="SBT32631.1"/>
    <property type="molecule type" value="Genomic_DNA"/>
</dbReference>
<sequence>MHVRSAKKRKKKKNMRTRKNEYSYTSAEIGTKRGVTHTLYRLFPVFFFFFFFFENKKMRRYLTIYPSIYFTKHVYIAPQVNDSVNILKKDYVFNQYEKKKVFLNNKLKKGNNENEIKKIYYFKLWNSLTENNFTLFENIIQQFLNEGHKYDEVIYSILTHSYILNHKKKNENAYFVIEEMKRSYMHPTIIKINERMINSFLELEMIFCEPSKSLWVNICRFIWETSIKLNRQRKRRLKEKLYLLPPNDVLKLTKADLKMILRKEYEESLLNMIDTIPIDNECPYEHMLIESKEEGDTYQQKSFQGNQHSLLQEGVNSVNYDKEHFEVNDLDSETYYLNDNTEQYADNFSPLSMNRVRGVCTDAGGNIEGEFTGDITEVMGESAPHKSCIDYMNNDPFEKTQEDENYESFTDNEDFDIQLLKKYYNLK</sequence>
<feature type="transmembrane region" description="Helical" evidence="1">
    <location>
        <begin position="38"/>
        <end position="53"/>
    </location>
</feature>
<organism evidence="2 3">
    <name type="scientific">Plasmodium ovale wallikeri</name>
    <dbReference type="NCBI Taxonomy" id="864142"/>
    <lineage>
        <taxon>Eukaryota</taxon>
        <taxon>Sar</taxon>
        <taxon>Alveolata</taxon>
        <taxon>Apicomplexa</taxon>
        <taxon>Aconoidasida</taxon>
        <taxon>Haemosporida</taxon>
        <taxon>Plasmodiidae</taxon>
        <taxon>Plasmodium</taxon>
        <taxon>Plasmodium (Plasmodium)</taxon>
    </lineage>
</organism>
<evidence type="ECO:0000256" key="1">
    <source>
        <dbReference type="SAM" id="Phobius"/>
    </source>
</evidence>
<evidence type="ECO:0000313" key="2">
    <source>
        <dbReference type="EMBL" id="SBT32631.1"/>
    </source>
</evidence>
<protein>
    <submittedName>
        <fullName evidence="2">Uncharacterized protein</fullName>
    </submittedName>
</protein>
<keyword evidence="1" id="KW-1133">Transmembrane helix</keyword>
<accession>A0A1A8YM71</accession>